<organism evidence="2">
    <name type="scientific">Brachypodium distachyon</name>
    <name type="common">Purple false brome</name>
    <name type="synonym">Trachynia distachya</name>
    <dbReference type="NCBI Taxonomy" id="15368"/>
    <lineage>
        <taxon>Eukaryota</taxon>
        <taxon>Viridiplantae</taxon>
        <taxon>Streptophyta</taxon>
        <taxon>Embryophyta</taxon>
        <taxon>Tracheophyta</taxon>
        <taxon>Spermatophyta</taxon>
        <taxon>Magnoliopsida</taxon>
        <taxon>Liliopsida</taxon>
        <taxon>Poales</taxon>
        <taxon>Poaceae</taxon>
        <taxon>BOP clade</taxon>
        <taxon>Pooideae</taxon>
        <taxon>Stipodae</taxon>
        <taxon>Brachypodieae</taxon>
        <taxon>Brachypodium</taxon>
    </lineage>
</organism>
<proteinExistence type="predicted"/>
<name>A0A2K2CGP9_BRADI</name>
<feature type="compositionally biased region" description="Gly residues" evidence="1">
    <location>
        <begin position="177"/>
        <end position="187"/>
    </location>
</feature>
<dbReference type="EMBL" id="CM000884">
    <property type="protein sequence ID" value="PNT61198.1"/>
    <property type="molecule type" value="Genomic_DNA"/>
</dbReference>
<gene>
    <name evidence="2" type="ORF">BRADI_5g11904v3</name>
</gene>
<dbReference type="AlphaFoldDB" id="A0A2K2CGP9"/>
<dbReference type="STRING" id="15368.A0A2K2CGP9"/>
<keyword evidence="4" id="KW-1185">Reference proteome</keyword>
<protein>
    <submittedName>
        <fullName evidence="2 3">Uncharacterized protein</fullName>
    </submittedName>
</protein>
<evidence type="ECO:0000313" key="4">
    <source>
        <dbReference type="Proteomes" id="UP000008810"/>
    </source>
</evidence>
<feature type="compositionally biased region" description="Polar residues" evidence="1">
    <location>
        <begin position="34"/>
        <end position="44"/>
    </location>
</feature>
<sequence>MQRFHPQPPPPPRTGVDRGPNQGPQNHCERRRSSPNVMRQNQNGHRPPQPPHALDLTTPTQEPAWPWPARPRTDPGHSGRRRAPTPRIPPDPATRATDPVPPTRSHDAPAASMTAAAPRRPPRAPPSLHNTPRASAPPPPSPNASDFAGSSSAGGDAGEGGEGKLRPAVSVSPVSPEGGGGISTSWF</sequence>
<evidence type="ECO:0000313" key="2">
    <source>
        <dbReference type="EMBL" id="PNT61198.1"/>
    </source>
</evidence>
<feature type="compositionally biased region" description="Low complexity" evidence="1">
    <location>
        <begin position="143"/>
        <end position="154"/>
    </location>
</feature>
<dbReference type="EnsemblPlants" id="PNT61198">
    <property type="protein sequence ID" value="PNT61198"/>
    <property type="gene ID" value="BRADI_5g11904v3"/>
</dbReference>
<evidence type="ECO:0000256" key="1">
    <source>
        <dbReference type="SAM" id="MobiDB-lite"/>
    </source>
</evidence>
<accession>A0A2K2CGP9</accession>
<evidence type="ECO:0000313" key="3">
    <source>
        <dbReference type="EnsemblPlants" id="PNT61198"/>
    </source>
</evidence>
<feature type="region of interest" description="Disordered" evidence="1">
    <location>
        <begin position="1"/>
        <end position="187"/>
    </location>
</feature>
<feature type="compositionally biased region" description="Pro residues" evidence="1">
    <location>
        <begin position="1"/>
        <end position="13"/>
    </location>
</feature>
<dbReference type="Proteomes" id="UP000008810">
    <property type="component" value="Chromosome 5"/>
</dbReference>
<reference evidence="3" key="3">
    <citation type="submission" date="2018-08" db="UniProtKB">
        <authorList>
            <consortium name="EnsemblPlants"/>
        </authorList>
    </citation>
    <scope>IDENTIFICATION</scope>
    <source>
        <strain evidence="3">cv. Bd21</strain>
    </source>
</reference>
<dbReference type="InParanoid" id="A0A2K2CGP9"/>
<feature type="compositionally biased region" description="Low complexity" evidence="1">
    <location>
        <begin position="167"/>
        <end position="176"/>
    </location>
</feature>
<feature type="compositionally biased region" description="Low complexity" evidence="1">
    <location>
        <begin position="108"/>
        <end position="118"/>
    </location>
</feature>
<reference evidence="2 3" key="1">
    <citation type="journal article" date="2010" name="Nature">
        <title>Genome sequencing and analysis of the model grass Brachypodium distachyon.</title>
        <authorList>
            <consortium name="International Brachypodium Initiative"/>
        </authorList>
    </citation>
    <scope>NUCLEOTIDE SEQUENCE [LARGE SCALE GENOMIC DNA]</scope>
    <source>
        <strain evidence="2 3">Bd21</strain>
    </source>
</reference>
<reference evidence="2" key="2">
    <citation type="submission" date="2017-06" db="EMBL/GenBank/DDBJ databases">
        <title>WGS assembly of Brachypodium distachyon.</title>
        <authorList>
            <consortium name="The International Brachypodium Initiative"/>
            <person name="Lucas S."/>
            <person name="Harmon-Smith M."/>
            <person name="Lail K."/>
            <person name="Tice H."/>
            <person name="Grimwood J."/>
            <person name="Bruce D."/>
            <person name="Barry K."/>
            <person name="Shu S."/>
            <person name="Lindquist E."/>
            <person name="Wang M."/>
            <person name="Pitluck S."/>
            <person name="Vogel J.P."/>
            <person name="Garvin D.F."/>
            <person name="Mockler T.C."/>
            <person name="Schmutz J."/>
            <person name="Rokhsar D."/>
            <person name="Bevan M.W."/>
        </authorList>
    </citation>
    <scope>NUCLEOTIDE SEQUENCE</scope>
    <source>
        <strain evidence="2">Bd21</strain>
    </source>
</reference>
<dbReference type="Gramene" id="PNT61198">
    <property type="protein sequence ID" value="PNT61198"/>
    <property type="gene ID" value="BRADI_5g11904v3"/>
</dbReference>